<proteinExistence type="predicted"/>
<protein>
    <submittedName>
        <fullName evidence="1">Uncharacterized protein</fullName>
    </submittedName>
</protein>
<sequence>MRVFEAFTYQTVVSLFIAHYFQSTTSPRIAYDRVLASVNYSISGISIKG</sequence>
<comment type="caution">
    <text evidence="1">The sequence shown here is derived from an EMBL/GenBank/DDBJ whole genome shotgun (WGS) entry which is preliminary data.</text>
</comment>
<name>X1AB57_9ZZZZ</name>
<dbReference type="EMBL" id="BART01016224">
    <property type="protein sequence ID" value="GAG79024.1"/>
    <property type="molecule type" value="Genomic_DNA"/>
</dbReference>
<accession>X1AB57</accession>
<gene>
    <name evidence="1" type="ORF">S01H4_31262</name>
</gene>
<reference evidence="1" key="1">
    <citation type="journal article" date="2014" name="Front. Microbiol.">
        <title>High frequency of phylogenetically diverse reductive dehalogenase-homologous genes in deep subseafloor sedimentary metagenomes.</title>
        <authorList>
            <person name="Kawai M."/>
            <person name="Futagami T."/>
            <person name="Toyoda A."/>
            <person name="Takaki Y."/>
            <person name="Nishi S."/>
            <person name="Hori S."/>
            <person name="Arai W."/>
            <person name="Tsubouchi T."/>
            <person name="Morono Y."/>
            <person name="Uchiyama I."/>
            <person name="Ito T."/>
            <person name="Fujiyama A."/>
            <person name="Inagaki F."/>
            <person name="Takami H."/>
        </authorList>
    </citation>
    <scope>NUCLEOTIDE SEQUENCE</scope>
    <source>
        <strain evidence="1">Expedition CK06-06</strain>
    </source>
</reference>
<evidence type="ECO:0000313" key="1">
    <source>
        <dbReference type="EMBL" id="GAG79024.1"/>
    </source>
</evidence>
<organism evidence="1">
    <name type="scientific">marine sediment metagenome</name>
    <dbReference type="NCBI Taxonomy" id="412755"/>
    <lineage>
        <taxon>unclassified sequences</taxon>
        <taxon>metagenomes</taxon>
        <taxon>ecological metagenomes</taxon>
    </lineage>
</organism>
<dbReference type="AlphaFoldDB" id="X1AB57"/>